<evidence type="ECO:0000313" key="3">
    <source>
        <dbReference type="Proteomes" id="UP000029096"/>
    </source>
</evidence>
<dbReference type="Gene3D" id="3.30.460.10">
    <property type="entry name" value="Beta Polymerase, domain 2"/>
    <property type="match status" value="1"/>
</dbReference>
<dbReference type="AlphaFoldDB" id="A0A086ZE05"/>
<dbReference type="Pfam" id="PF04607">
    <property type="entry name" value="RelA_SpoT"/>
    <property type="match status" value="1"/>
</dbReference>
<dbReference type="RefSeq" id="WP_081930420.1">
    <property type="nucleotide sequence ID" value="NZ_JDUS01000022.1"/>
</dbReference>
<dbReference type="EMBL" id="JGYP01000005">
    <property type="protein sequence ID" value="KFI44755.1"/>
    <property type="molecule type" value="Genomic_DNA"/>
</dbReference>
<dbReference type="PANTHER" id="PTHR47837">
    <property type="entry name" value="GTP PYROPHOSPHOKINASE YJBM"/>
    <property type="match status" value="1"/>
</dbReference>
<reference evidence="2 3" key="1">
    <citation type="submission" date="2014-03" db="EMBL/GenBank/DDBJ databases">
        <title>Genomics of Bifidobacteria.</title>
        <authorList>
            <person name="Ventura M."/>
            <person name="Milani C."/>
            <person name="Lugli G.A."/>
        </authorList>
    </citation>
    <scope>NUCLEOTIDE SEQUENCE [LARGE SCALE GENOMIC DNA]</scope>
    <source>
        <strain evidence="2 3">DSM 22767</strain>
    </source>
</reference>
<proteinExistence type="predicted"/>
<dbReference type="PANTHER" id="PTHR47837:SF1">
    <property type="entry name" value="GTP PYROPHOSPHOKINASE YJBM"/>
    <property type="match status" value="1"/>
</dbReference>
<dbReference type="SUPFAM" id="SSF81301">
    <property type="entry name" value="Nucleotidyltransferase"/>
    <property type="match status" value="1"/>
</dbReference>
<keyword evidence="3" id="KW-1185">Reference proteome</keyword>
<comment type="caution">
    <text evidence="2">The sequence shown here is derived from an EMBL/GenBank/DDBJ whole genome shotgun (WGS) entry which is preliminary data.</text>
</comment>
<dbReference type="OrthoDB" id="9789634at2"/>
<dbReference type="CDD" id="cd05399">
    <property type="entry name" value="NT_Rel-Spo_like"/>
    <property type="match status" value="1"/>
</dbReference>
<evidence type="ECO:0000313" key="2">
    <source>
        <dbReference type="EMBL" id="KFI44755.1"/>
    </source>
</evidence>
<dbReference type="InterPro" id="IPR043519">
    <property type="entry name" value="NT_sf"/>
</dbReference>
<dbReference type="InterPro" id="IPR052366">
    <property type="entry name" value="GTP_Pyrophosphokinase"/>
</dbReference>
<sequence length="364" mass="41869">MTALSGSRPASFSKNRARQVSRILREGSVNPDFKQALEEAHQWRLLCVEPTQRCFDELQRICLPSDATVVFRLKRMSSIIAKLQRPAHYRLDELDDIGGCRIIVDTIERVNEIVKDIEQSRVLTVDGPQVKKDYIASPELSGYRGVHIIVRLEHEGKVHRVEIQVRTKLQHLWATSLEAEARHHNPLLKTGIPLEQYEDDDAQRAEFFMLVSDYLCIREKTRLREDSRLDVERDENSIRELLGGIGLASDIRDELRLFSEENILTLSDSKDSDEVASQGFVLLDFDFGAQTLKKEYFERDDLMAAVDAYDNEEKEFVTEDNSRPWGRDVVLIAADREQDIPKAFPNYFGGDDEFIQIVCELLKS</sequence>
<name>A0A086ZE05_9BIFI</name>
<feature type="domain" description="RelA/SpoT" evidence="1">
    <location>
        <begin position="71"/>
        <end position="187"/>
    </location>
</feature>
<protein>
    <submittedName>
        <fullName evidence="2">RelA/SpoT domain protein</fullName>
    </submittedName>
</protein>
<accession>A0A086ZE05</accession>
<organism evidence="2 3">
    <name type="scientific">Bifidobacterium bohemicum DSM 22767</name>
    <dbReference type="NCBI Taxonomy" id="1437606"/>
    <lineage>
        <taxon>Bacteria</taxon>
        <taxon>Bacillati</taxon>
        <taxon>Actinomycetota</taxon>
        <taxon>Actinomycetes</taxon>
        <taxon>Bifidobacteriales</taxon>
        <taxon>Bifidobacteriaceae</taxon>
        <taxon>Bifidobacterium</taxon>
    </lineage>
</organism>
<dbReference type="GO" id="GO:0015969">
    <property type="term" value="P:guanosine tetraphosphate metabolic process"/>
    <property type="evidence" value="ECO:0007669"/>
    <property type="project" value="InterPro"/>
</dbReference>
<dbReference type="eggNOG" id="COG2357">
    <property type="taxonomic scope" value="Bacteria"/>
</dbReference>
<gene>
    <name evidence="2" type="ORF">BBOH_1481</name>
</gene>
<dbReference type="SMART" id="SM00954">
    <property type="entry name" value="RelA_SpoT"/>
    <property type="match status" value="1"/>
</dbReference>
<evidence type="ECO:0000259" key="1">
    <source>
        <dbReference type="SMART" id="SM00954"/>
    </source>
</evidence>
<dbReference type="STRING" id="1437606.BBOH_1481"/>
<dbReference type="InterPro" id="IPR007685">
    <property type="entry name" value="RelA_SpoT"/>
</dbReference>
<dbReference type="Proteomes" id="UP000029096">
    <property type="component" value="Unassembled WGS sequence"/>
</dbReference>